<evidence type="ECO:0000313" key="15">
    <source>
        <dbReference type="EMBL" id="KEQ30180.1"/>
    </source>
</evidence>
<evidence type="ECO:0000256" key="4">
    <source>
        <dbReference type="ARBA" id="ARBA00022386"/>
    </source>
</evidence>
<proteinExistence type="inferred from homology"/>
<dbReference type="GO" id="GO:0046983">
    <property type="term" value="F:protein dimerization activity"/>
    <property type="evidence" value="ECO:0007669"/>
    <property type="project" value="InterPro"/>
</dbReference>
<accession>A0A081PHK7</accession>
<protein>
    <recommendedName>
        <fullName evidence="4">Transcriptional regulator MntR</fullName>
    </recommendedName>
    <alternativeName>
        <fullName evidence="13">Manganese transport regulator</fullName>
    </alternativeName>
</protein>
<dbReference type="Gene3D" id="2.30.30.90">
    <property type="match status" value="1"/>
</dbReference>
<dbReference type="InterPro" id="IPR036421">
    <property type="entry name" value="Fe_dep_repressor_sf"/>
</dbReference>
<evidence type="ECO:0000256" key="2">
    <source>
        <dbReference type="ARBA" id="ARBA00007871"/>
    </source>
</evidence>
<dbReference type="SUPFAM" id="SSF47979">
    <property type="entry name" value="Iron-dependent repressor protein, dimerization domain"/>
    <property type="match status" value="1"/>
</dbReference>
<dbReference type="EMBL" id="JNFF01000048">
    <property type="protein sequence ID" value="KEQ30180.1"/>
    <property type="molecule type" value="Genomic_DNA"/>
</dbReference>
<dbReference type="InterPro" id="IPR022687">
    <property type="entry name" value="HTH_DTXR"/>
</dbReference>
<dbReference type="GO" id="GO:0046914">
    <property type="term" value="F:transition metal ion binding"/>
    <property type="evidence" value="ECO:0007669"/>
    <property type="project" value="InterPro"/>
</dbReference>
<evidence type="ECO:0000256" key="12">
    <source>
        <dbReference type="ARBA" id="ARBA00025185"/>
    </source>
</evidence>
<comment type="caution">
    <text evidence="15">The sequence shown here is derived from an EMBL/GenBank/DDBJ whole genome shotgun (WGS) entry which is preliminary data.</text>
</comment>
<evidence type="ECO:0000256" key="5">
    <source>
        <dbReference type="ARBA" id="ARBA00022490"/>
    </source>
</evidence>
<keyword evidence="6" id="KW-0678">Repressor</keyword>
<comment type="function">
    <text evidence="12">In the presence of manganese, represses expression of mntH and mntS. Up-regulates expression of mntP.</text>
</comment>
<organism evidence="15 16">
    <name type="scientific">Pedobacter antarcticus 4BY</name>
    <dbReference type="NCBI Taxonomy" id="1358423"/>
    <lineage>
        <taxon>Bacteria</taxon>
        <taxon>Pseudomonadati</taxon>
        <taxon>Bacteroidota</taxon>
        <taxon>Sphingobacteriia</taxon>
        <taxon>Sphingobacteriales</taxon>
        <taxon>Sphingobacteriaceae</taxon>
        <taxon>Pedobacter</taxon>
    </lineage>
</organism>
<evidence type="ECO:0000256" key="10">
    <source>
        <dbReference type="ARBA" id="ARBA00023163"/>
    </source>
</evidence>
<name>A0A081PHK7_9SPHI</name>
<dbReference type="InterPro" id="IPR001367">
    <property type="entry name" value="Fe_dep_repressor"/>
</dbReference>
<dbReference type="PANTHER" id="PTHR33238:SF11">
    <property type="entry name" value="TRANSCRIPTIONAL REGULATOR MNTR"/>
    <property type="match status" value="1"/>
</dbReference>
<dbReference type="Pfam" id="PF04023">
    <property type="entry name" value="FeoA"/>
    <property type="match status" value="1"/>
</dbReference>
<dbReference type="SUPFAM" id="SSF46785">
    <property type="entry name" value="Winged helix' DNA-binding domain"/>
    <property type="match status" value="1"/>
</dbReference>
<dbReference type="PROSITE" id="PS50944">
    <property type="entry name" value="HTH_DTXR"/>
    <property type="match status" value="1"/>
</dbReference>
<comment type="subunit">
    <text evidence="3">Homodimer.</text>
</comment>
<dbReference type="Pfam" id="PF01325">
    <property type="entry name" value="Fe_dep_repress"/>
    <property type="match status" value="1"/>
</dbReference>
<evidence type="ECO:0000256" key="6">
    <source>
        <dbReference type="ARBA" id="ARBA00022491"/>
    </source>
</evidence>
<evidence type="ECO:0000256" key="11">
    <source>
        <dbReference type="ARBA" id="ARBA00023211"/>
    </source>
</evidence>
<dbReference type="OrthoDB" id="9791355at2"/>
<comment type="subcellular location">
    <subcellularLocation>
        <location evidence="1">Cytoplasm</location>
    </subcellularLocation>
</comment>
<evidence type="ECO:0000256" key="8">
    <source>
        <dbReference type="ARBA" id="ARBA00023125"/>
    </source>
</evidence>
<evidence type="ECO:0000256" key="7">
    <source>
        <dbReference type="ARBA" id="ARBA00023015"/>
    </source>
</evidence>
<dbReference type="Gene3D" id="1.10.60.10">
    <property type="entry name" value="Iron dependent repressor, metal binding and dimerisation domain"/>
    <property type="match status" value="1"/>
</dbReference>
<keyword evidence="11" id="KW-0464">Manganese</keyword>
<dbReference type="InterPro" id="IPR036388">
    <property type="entry name" value="WH-like_DNA-bd_sf"/>
</dbReference>
<keyword evidence="9" id="KW-0010">Activator</keyword>
<feature type="domain" description="HTH dtxR-type" evidence="14">
    <location>
        <begin position="1"/>
        <end position="63"/>
    </location>
</feature>
<dbReference type="Proteomes" id="UP000028007">
    <property type="component" value="Unassembled WGS sequence"/>
</dbReference>
<keyword evidence="10" id="KW-0804">Transcription</keyword>
<dbReference type="PANTHER" id="PTHR33238">
    <property type="entry name" value="IRON (METAL) DEPENDENT REPRESSOR, DTXR FAMILY"/>
    <property type="match status" value="1"/>
</dbReference>
<dbReference type="InterPro" id="IPR038157">
    <property type="entry name" value="FeoA_core_dom"/>
</dbReference>
<dbReference type="Gene3D" id="1.10.10.10">
    <property type="entry name" value="Winged helix-like DNA-binding domain superfamily/Winged helix DNA-binding domain"/>
    <property type="match status" value="1"/>
</dbReference>
<evidence type="ECO:0000256" key="1">
    <source>
        <dbReference type="ARBA" id="ARBA00004496"/>
    </source>
</evidence>
<keyword evidence="16" id="KW-1185">Reference proteome</keyword>
<dbReference type="InterPro" id="IPR007167">
    <property type="entry name" value="Fe-transptr_FeoA-like"/>
</dbReference>
<dbReference type="GO" id="GO:0005737">
    <property type="term" value="C:cytoplasm"/>
    <property type="evidence" value="ECO:0007669"/>
    <property type="project" value="UniProtKB-SubCell"/>
</dbReference>
<dbReference type="SMART" id="SM00529">
    <property type="entry name" value="HTH_DTXR"/>
    <property type="match status" value="1"/>
</dbReference>
<evidence type="ECO:0000256" key="13">
    <source>
        <dbReference type="ARBA" id="ARBA00032593"/>
    </source>
</evidence>
<dbReference type="InterPro" id="IPR050536">
    <property type="entry name" value="DtxR_MntR_Metal-Reg"/>
</dbReference>
<keyword evidence="7" id="KW-0805">Transcription regulation</keyword>
<reference evidence="15 16" key="1">
    <citation type="journal article" date="1992" name="Int. J. Syst. Bacteriol.">
        <title>Sphingobacterium antarcticus sp. nov. a Psychrotrophic Bacterium from the Soils of Schirmacher Oasis, Antarctica.</title>
        <authorList>
            <person name="Shivaji S."/>
            <person name="Ray M.K."/>
            <person name="Rao N.S."/>
            <person name="Saiserr L."/>
            <person name="Jagannadham M.V."/>
            <person name="Kumar G.S."/>
            <person name="Reddy G."/>
            <person name="Bhargava P.M."/>
        </authorList>
    </citation>
    <scope>NUCLEOTIDE SEQUENCE [LARGE SCALE GENOMIC DNA]</scope>
    <source>
        <strain evidence="15 16">4BY</strain>
    </source>
</reference>
<evidence type="ECO:0000256" key="3">
    <source>
        <dbReference type="ARBA" id="ARBA00011738"/>
    </source>
</evidence>
<keyword evidence="5" id="KW-0963">Cytoplasm</keyword>
<evidence type="ECO:0000259" key="14">
    <source>
        <dbReference type="PROSITE" id="PS50944"/>
    </source>
</evidence>
<evidence type="ECO:0000256" key="9">
    <source>
        <dbReference type="ARBA" id="ARBA00023159"/>
    </source>
</evidence>
<dbReference type="GO" id="GO:0003700">
    <property type="term" value="F:DNA-binding transcription factor activity"/>
    <property type="evidence" value="ECO:0007669"/>
    <property type="project" value="InterPro"/>
</dbReference>
<gene>
    <name evidence="15" type="ORF">N180_06530</name>
</gene>
<dbReference type="eggNOG" id="COG1321">
    <property type="taxonomic scope" value="Bacteria"/>
</dbReference>
<evidence type="ECO:0000313" key="16">
    <source>
        <dbReference type="Proteomes" id="UP000028007"/>
    </source>
</evidence>
<comment type="similarity">
    <text evidence="2">Belongs to the DtxR/MntR family.</text>
</comment>
<dbReference type="Pfam" id="PF02742">
    <property type="entry name" value="Fe_dep_repr_C"/>
    <property type="match status" value="1"/>
</dbReference>
<dbReference type="InterPro" id="IPR022689">
    <property type="entry name" value="Iron_dep_repressor"/>
</dbReference>
<dbReference type="RefSeq" id="WP_037440311.1">
    <property type="nucleotide sequence ID" value="NZ_JNFF01000048.1"/>
</dbReference>
<dbReference type="InterPro" id="IPR036390">
    <property type="entry name" value="WH_DNA-bd_sf"/>
</dbReference>
<dbReference type="GO" id="GO:0003677">
    <property type="term" value="F:DNA binding"/>
    <property type="evidence" value="ECO:0007669"/>
    <property type="project" value="UniProtKB-KW"/>
</dbReference>
<keyword evidence="8" id="KW-0238">DNA-binding</keyword>
<sequence>MISETEENYLKALFVLSIDKGEVNISELSKQLEVKIPTANSMMKRLTEKELVIYESYKPVKLSAKGKKEAALIIRKHRLTEMFLVEKMGFGWEEVHLIAEQIEHIRSSAFFEKMDELLGHPNVDPHGSPIPDINGKITTEHYLRLSDHKKGDKVEFMAVSHSSEDLLKFLNSKELVLGTVLFIESIEPFDGTMSVSYDKRQNEMLSSKVCDKLLVRGAEGNS</sequence>
<dbReference type="AlphaFoldDB" id="A0A081PHK7"/>